<name>A0AAN6DR36_9EURO</name>
<comment type="caution">
    <text evidence="2">The sequence shown here is derived from an EMBL/GenBank/DDBJ whole genome shotgun (WGS) entry which is preliminary data.</text>
</comment>
<evidence type="ECO:0000313" key="2">
    <source>
        <dbReference type="EMBL" id="KAI1609275.1"/>
    </source>
</evidence>
<feature type="compositionally biased region" description="Basic and acidic residues" evidence="1">
    <location>
        <begin position="90"/>
        <end position="104"/>
    </location>
</feature>
<accession>A0AAN6DR36</accession>
<protein>
    <submittedName>
        <fullName evidence="2">Uncharacterized protein</fullName>
    </submittedName>
</protein>
<dbReference type="Proteomes" id="UP001203852">
    <property type="component" value="Unassembled WGS sequence"/>
</dbReference>
<dbReference type="AlphaFoldDB" id="A0AAN6DR36"/>
<evidence type="ECO:0000313" key="3">
    <source>
        <dbReference type="Proteomes" id="UP001203852"/>
    </source>
</evidence>
<feature type="region of interest" description="Disordered" evidence="1">
    <location>
        <begin position="224"/>
        <end position="253"/>
    </location>
</feature>
<feature type="compositionally biased region" description="Basic and acidic residues" evidence="1">
    <location>
        <begin position="234"/>
        <end position="253"/>
    </location>
</feature>
<keyword evidence="3" id="KW-1185">Reference proteome</keyword>
<dbReference type="EMBL" id="MU404360">
    <property type="protein sequence ID" value="KAI1609275.1"/>
    <property type="molecule type" value="Genomic_DNA"/>
</dbReference>
<gene>
    <name evidence="2" type="ORF">EDD36DRAFT_468215</name>
</gene>
<organism evidence="2 3">
    <name type="scientific">Exophiala viscosa</name>
    <dbReference type="NCBI Taxonomy" id="2486360"/>
    <lineage>
        <taxon>Eukaryota</taxon>
        <taxon>Fungi</taxon>
        <taxon>Dikarya</taxon>
        <taxon>Ascomycota</taxon>
        <taxon>Pezizomycotina</taxon>
        <taxon>Eurotiomycetes</taxon>
        <taxon>Chaetothyriomycetidae</taxon>
        <taxon>Chaetothyriales</taxon>
        <taxon>Herpotrichiellaceae</taxon>
        <taxon>Exophiala</taxon>
    </lineage>
</organism>
<evidence type="ECO:0000256" key="1">
    <source>
        <dbReference type="SAM" id="MobiDB-lite"/>
    </source>
</evidence>
<proteinExistence type="predicted"/>
<sequence length="277" mass="31426">MADSTTSETADEVVQGYLKVMKQHYVAVSLTVLRDIPLDSHKWIVDNYVSRIFQIRIDLQNHHIMRNKGSFDSHDLQALTDELVEEGVRRDEAAKAEKSEKDSVNKSTGNKNGYLRETYKVTDVGALEAAERSFAELNFDPSEPVMAFVGKVCKLQEDINDAQGTCSDLTVMNKITRNLPTDQYSAFLNRVEMYNSTPHSTPMLLKRRIYDRPCGHTEVERGLQNEELQAGNENHSDKKSEAKGDEHEKKGKVDRVEILSQITDLQEQLAKLTLKLL</sequence>
<feature type="region of interest" description="Disordered" evidence="1">
    <location>
        <begin position="90"/>
        <end position="112"/>
    </location>
</feature>
<reference evidence="2" key="1">
    <citation type="journal article" date="2022" name="bioRxiv">
        <title>Deciphering the potential niche of two novel black yeast fungi from a biological soil crust based on their genomes, phenotypes, and melanin regulation.</title>
        <authorList>
            <consortium name="DOE Joint Genome Institute"/>
            <person name="Carr E.C."/>
            <person name="Barton Q."/>
            <person name="Grambo S."/>
            <person name="Sullivan M."/>
            <person name="Renfro C.M."/>
            <person name="Kuo A."/>
            <person name="Pangilinan J."/>
            <person name="Lipzen A."/>
            <person name="Keymanesh K."/>
            <person name="Savage E."/>
            <person name="Barry K."/>
            <person name="Grigoriev I.V."/>
            <person name="Riekhof W.R."/>
            <person name="Harris S.S."/>
        </authorList>
    </citation>
    <scope>NUCLEOTIDE SEQUENCE</scope>
    <source>
        <strain evidence="2">JF 03-4F</strain>
    </source>
</reference>